<dbReference type="KEGG" id="tvd:SG34_033460"/>
<dbReference type="RefSeq" id="WP_044837844.1">
    <property type="nucleotide sequence ID" value="NZ_CP059734.1"/>
</dbReference>
<dbReference type="SUPFAM" id="SSF46955">
    <property type="entry name" value="Putative DNA-binding domain"/>
    <property type="match status" value="1"/>
</dbReference>
<name>A0AAF0CD19_9GAMM</name>
<dbReference type="InterPro" id="IPR009061">
    <property type="entry name" value="DNA-bd_dom_put_sf"/>
</dbReference>
<dbReference type="PROSITE" id="PS50937">
    <property type="entry name" value="HTH_MERR_2"/>
    <property type="match status" value="1"/>
</dbReference>
<gene>
    <name evidence="3" type="ORF">SG34_033460</name>
</gene>
<organism evidence="3 4">
    <name type="scientific">Thalassomonas viridans</name>
    <dbReference type="NCBI Taxonomy" id="137584"/>
    <lineage>
        <taxon>Bacteria</taxon>
        <taxon>Pseudomonadati</taxon>
        <taxon>Pseudomonadota</taxon>
        <taxon>Gammaproteobacteria</taxon>
        <taxon>Alteromonadales</taxon>
        <taxon>Colwelliaceae</taxon>
        <taxon>Thalassomonas</taxon>
    </lineage>
</organism>
<reference evidence="3 4" key="2">
    <citation type="journal article" date="2022" name="Mar. Drugs">
        <title>Bioassay-Guided Fractionation Leads to the Detection of Cholic Acid Generated by the Rare Thalassomonas sp.</title>
        <authorList>
            <person name="Pheiffer F."/>
            <person name="Schneider Y.K."/>
            <person name="Hansen E.H."/>
            <person name="Andersen J.H."/>
            <person name="Isaksson J."/>
            <person name="Busche T."/>
            <person name="R C."/>
            <person name="Kalinowski J."/>
            <person name="Zyl L.V."/>
            <person name="Trindade M."/>
        </authorList>
    </citation>
    <scope>NUCLEOTIDE SEQUENCE [LARGE SCALE GENOMIC DNA]</scope>
    <source>
        <strain evidence="3 4">XOM25</strain>
    </source>
</reference>
<dbReference type="Pfam" id="PF13411">
    <property type="entry name" value="MerR_1"/>
    <property type="match status" value="1"/>
</dbReference>
<sequence>MYTVNQLGKKYDLSRSTLLYYDKIGLLKPSARSEANYRLYSQSDVQRMEKIATYREAGLSLESIADILNSGETESTKVLEQRLINLNSEISKLRQQQQLIAGLLGRDSLIRTSRTMNKEQWVNILKASGMDAEARHRWHVEFEKDLPEMHADFLESLGCKPDEIEKIRAWSRENIKS</sequence>
<evidence type="ECO:0000259" key="2">
    <source>
        <dbReference type="PROSITE" id="PS50937"/>
    </source>
</evidence>
<dbReference type="Gene3D" id="1.10.1660.10">
    <property type="match status" value="1"/>
</dbReference>
<keyword evidence="1" id="KW-0238">DNA-binding</keyword>
<keyword evidence="4" id="KW-1185">Reference proteome</keyword>
<accession>A0AAF0CD19</accession>
<dbReference type="AlphaFoldDB" id="A0AAF0CD19"/>
<dbReference type="EMBL" id="CP059734">
    <property type="protein sequence ID" value="WDE08803.1"/>
    <property type="molecule type" value="Genomic_DNA"/>
</dbReference>
<protein>
    <submittedName>
        <fullName evidence="3">MerR family transcriptional regulator</fullName>
    </submittedName>
</protein>
<dbReference type="Proteomes" id="UP000032352">
    <property type="component" value="Chromosome pTvir"/>
</dbReference>
<evidence type="ECO:0000313" key="3">
    <source>
        <dbReference type="EMBL" id="WDE08803.1"/>
    </source>
</evidence>
<reference evidence="3 4" key="1">
    <citation type="journal article" date="2015" name="Genome Announc.">
        <title>Draft Genome Sequences of Marine Isolates of Thalassomonas viridans and Thalassomonas actiniarum.</title>
        <authorList>
            <person name="Olonade I."/>
            <person name="van Zyl L.J."/>
            <person name="Trindade M."/>
        </authorList>
    </citation>
    <scope>NUCLEOTIDE SEQUENCE [LARGE SCALE GENOMIC DNA]</scope>
    <source>
        <strain evidence="3 4">XOM25</strain>
    </source>
</reference>
<evidence type="ECO:0000256" key="1">
    <source>
        <dbReference type="ARBA" id="ARBA00023125"/>
    </source>
</evidence>
<dbReference type="PANTHER" id="PTHR30204">
    <property type="entry name" value="REDOX-CYCLING DRUG-SENSING TRANSCRIPTIONAL ACTIVATOR SOXR"/>
    <property type="match status" value="1"/>
</dbReference>
<dbReference type="GO" id="GO:0003677">
    <property type="term" value="F:DNA binding"/>
    <property type="evidence" value="ECO:0007669"/>
    <property type="project" value="UniProtKB-KW"/>
</dbReference>
<dbReference type="PANTHER" id="PTHR30204:SF90">
    <property type="entry name" value="HTH-TYPE TRANSCRIPTIONAL ACTIVATOR MTA"/>
    <property type="match status" value="1"/>
</dbReference>
<dbReference type="SMART" id="SM00422">
    <property type="entry name" value="HTH_MERR"/>
    <property type="match status" value="1"/>
</dbReference>
<dbReference type="GO" id="GO:0003700">
    <property type="term" value="F:DNA-binding transcription factor activity"/>
    <property type="evidence" value="ECO:0007669"/>
    <property type="project" value="InterPro"/>
</dbReference>
<feature type="domain" description="HTH merR-type" evidence="2">
    <location>
        <begin position="1"/>
        <end position="70"/>
    </location>
</feature>
<dbReference type="InterPro" id="IPR000551">
    <property type="entry name" value="MerR-type_HTH_dom"/>
</dbReference>
<dbReference type="InterPro" id="IPR047057">
    <property type="entry name" value="MerR_fam"/>
</dbReference>
<evidence type="ECO:0000313" key="4">
    <source>
        <dbReference type="Proteomes" id="UP000032352"/>
    </source>
</evidence>
<proteinExistence type="predicted"/>